<dbReference type="EMBL" id="CP066167">
    <property type="protein sequence ID" value="QQD20158.1"/>
    <property type="molecule type" value="Genomic_DNA"/>
</dbReference>
<sequence>MSYSWARRRFQFQASCQRGVSLIELMISLGLGAFMLLGIIALVSSVSKTRFELAETSDQIENGRYASFLFQEEIALAGFYGQYHPGPNVATYTLPDPCMDENTAIADFGFSNATPSMPAPVQGYAAGATLPDCIAGTDAGEGHAVSGSEALVIRRVATDSVAAASAVSGVAYLQISNCEIDSNPFVFSKTPADFVLRDNDCLNPPVAGATIVPVWPFVSRTYFLSSCEDCSGDGDGIPTLKVREFINNAASIRPLVSGVEDMHFSYGLDLSGDGAPDCYSDNPAASTATTGCASADWSATPAENWEDVVAVNIALLVRGGAATDKSDTRSYDLGRAQRITAPDDGYQRRVFSTVVMVPNVAGARE</sequence>
<evidence type="ECO:0000313" key="3">
    <source>
        <dbReference type="Proteomes" id="UP000596063"/>
    </source>
</evidence>
<dbReference type="Proteomes" id="UP000596063">
    <property type="component" value="Chromosome"/>
</dbReference>
<dbReference type="AlphaFoldDB" id="A0A7T4R492"/>
<dbReference type="InterPro" id="IPR032092">
    <property type="entry name" value="PilW"/>
</dbReference>
<name>A0A7T4R492_9GAMM</name>
<accession>A0A7T4R492</accession>
<keyword evidence="1" id="KW-0812">Transmembrane</keyword>
<dbReference type="Pfam" id="PF16074">
    <property type="entry name" value="PilW"/>
    <property type="match status" value="1"/>
</dbReference>
<dbReference type="PROSITE" id="PS00409">
    <property type="entry name" value="PROKAR_NTER_METHYL"/>
    <property type="match status" value="1"/>
</dbReference>
<keyword evidence="1" id="KW-1133">Transmembrane helix</keyword>
<dbReference type="KEGG" id="snan:I6N98_11605"/>
<dbReference type="RefSeq" id="WP_198571632.1">
    <property type="nucleotide sequence ID" value="NZ_CP066167.1"/>
</dbReference>
<keyword evidence="3" id="KW-1185">Reference proteome</keyword>
<reference evidence="2 3" key="1">
    <citation type="submission" date="2020-12" db="EMBL/GenBank/DDBJ databases">
        <authorList>
            <person name="Shan Y."/>
        </authorList>
    </citation>
    <scope>NUCLEOTIDE SEQUENCE [LARGE SCALE GENOMIC DNA]</scope>
    <source>
        <strain evidence="3">csc3.9</strain>
    </source>
</reference>
<feature type="transmembrane region" description="Helical" evidence="1">
    <location>
        <begin position="21"/>
        <end position="43"/>
    </location>
</feature>
<evidence type="ECO:0000256" key="1">
    <source>
        <dbReference type="SAM" id="Phobius"/>
    </source>
</evidence>
<gene>
    <name evidence="2" type="ORF">I6N98_11605</name>
</gene>
<protein>
    <submittedName>
        <fullName evidence="2">PilW family protein</fullName>
    </submittedName>
</protein>
<keyword evidence="1" id="KW-0472">Membrane</keyword>
<proteinExistence type="predicted"/>
<organism evidence="2 3">
    <name type="scientific">Spongiibacter nanhainus</name>
    <dbReference type="NCBI Taxonomy" id="2794344"/>
    <lineage>
        <taxon>Bacteria</taxon>
        <taxon>Pseudomonadati</taxon>
        <taxon>Pseudomonadota</taxon>
        <taxon>Gammaproteobacteria</taxon>
        <taxon>Cellvibrionales</taxon>
        <taxon>Spongiibacteraceae</taxon>
        <taxon>Spongiibacter</taxon>
    </lineage>
</organism>
<dbReference type="GO" id="GO:0043683">
    <property type="term" value="P:type IV pilus assembly"/>
    <property type="evidence" value="ECO:0007669"/>
    <property type="project" value="InterPro"/>
</dbReference>
<dbReference type="Pfam" id="PF07963">
    <property type="entry name" value="N_methyl"/>
    <property type="match status" value="1"/>
</dbReference>
<dbReference type="InterPro" id="IPR012902">
    <property type="entry name" value="N_methyl_site"/>
</dbReference>
<evidence type="ECO:0000313" key="2">
    <source>
        <dbReference type="EMBL" id="QQD20158.1"/>
    </source>
</evidence>